<evidence type="ECO:0000256" key="1">
    <source>
        <dbReference type="ARBA" id="ARBA00022729"/>
    </source>
</evidence>
<organism evidence="5 6">
    <name type="scientific">Paraflavitalea soli</name>
    <dbReference type="NCBI Taxonomy" id="2315862"/>
    <lineage>
        <taxon>Bacteria</taxon>
        <taxon>Pseudomonadati</taxon>
        <taxon>Bacteroidota</taxon>
        <taxon>Chitinophagia</taxon>
        <taxon>Chitinophagales</taxon>
        <taxon>Chitinophagaceae</taxon>
        <taxon>Paraflavitalea</taxon>
    </lineage>
</organism>
<dbReference type="Pfam" id="PF18962">
    <property type="entry name" value="Por_Secre_tail"/>
    <property type="match status" value="1"/>
</dbReference>
<protein>
    <submittedName>
        <fullName evidence="5">T9SS C-terminal target domain-containing protein</fullName>
    </submittedName>
</protein>
<dbReference type="PANTHER" id="PTHR46580">
    <property type="entry name" value="SENSOR KINASE-RELATED"/>
    <property type="match status" value="1"/>
</dbReference>
<dbReference type="InterPro" id="IPR013783">
    <property type="entry name" value="Ig-like_fold"/>
</dbReference>
<evidence type="ECO:0000313" key="6">
    <source>
        <dbReference type="Proteomes" id="UP000263900"/>
    </source>
</evidence>
<dbReference type="Gene3D" id="2.130.10.130">
    <property type="entry name" value="Integrin alpha, N-terminal"/>
    <property type="match status" value="2"/>
</dbReference>
<dbReference type="Gene3D" id="2.60.40.10">
    <property type="entry name" value="Immunoglobulins"/>
    <property type="match status" value="4"/>
</dbReference>
<dbReference type="RefSeq" id="WP_119048955.1">
    <property type="nucleotide sequence ID" value="NZ_CP032157.1"/>
</dbReference>
<evidence type="ECO:0000313" key="5">
    <source>
        <dbReference type="EMBL" id="AXY73117.1"/>
    </source>
</evidence>
<keyword evidence="1 2" id="KW-0732">Signal</keyword>
<sequence>MRTLLLVLALALKAQLVFCQIPVINSFAPATGPVGTQVIITGNNFSTVSTDNKVYFGTLKATVIAASATSLTVAVPLGASFQPIAVAVNGLTGYSATPFIVTYPGGGMNFTSTSFNAPTALSGGGFVSSGDMDGDGRTDLIYTLFSFDEVHILRNTSQGNGFSYTNEVFGGTINPISAAAADLNGDGLPELIVASLTFNCIKVLKNLSTPGNILFDWPLTLGTGNEPRKLAIADLDNDGKADIVVTNQSSNTISVLRNTSTSSNISFSTRIDLATAASPEGVCIGDLDGDGNRDIAVACYSNASVIHVFKNNAVPGNMAFQPRMDLSTGPFPWDVNIGDLDGDGKPELLASGSNSVAVFKNTSAGSLSFAARIDLPTGSSPRGMALSDLDADGKPEIITANWVVESTVAVLKNNSTTGTIAFTPFITYNTQTGPGSLALADLNGDGLTDITSGNSQSFSLSYLQNNLGILTGIPQCPALVQPANNTTNLPYNVPQVFRWRKEPNATSYQLRIIQQSGAYTEVTTTDTFYTFTPAAGINYTWKVKPVNMLDAAATCPGFTFSTCAPVANAITITAEGNADKCATDSVKLKASLTGNIQWFLDQQPIAGATADTLWARAPGQYTLRVSNGGCYSDPSNTITINNLPTPVKPSLTVQGALEFCEGGSATLTSSLNINNQWFKNNTAIGTANGLTYNAITTGTYFVRVANSSSGCYNYSDTVSVTVLPVPATPTITVTGNTTFCNGGSVTLQSSAASGYQWIKSGFPIIGAGNQQYIANESGTYTVQVSANGCTSAASAGVVITVNAIPATPTITPAGNLSFCTGDSVKLQSSIASGNQWFKNGTAITGATNQDYYAKEAASYTVQATQNGCTGALSTPSVTTLLPLPAKPTISSNGIAMNATAGYTSYQWYFNNNLITGATASTYPTTQAGMYKVTVKDNKGCGITSDDFNFVYTAVNDVEWQGYTISWFPNPTHDNLLIKVTAQTSLRGLVTVRVVDMTGKLVQQEKVLKPGLNKVTLEKLPAGIYWALLKSGQSEKAVKILKVN</sequence>
<accession>A0A3B7MHQ4</accession>
<feature type="chain" id="PRO_5017660782" evidence="2">
    <location>
        <begin position="20"/>
        <end position="1043"/>
    </location>
</feature>
<gene>
    <name evidence="5" type="ORF">D3H65_03635</name>
</gene>
<dbReference type="Pfam" id="PF01833">
    <property type="entry name" value="TIG"/>
    <property type="match status" value="1"/>
</dbReference>
<dbReference type="Pfam" id="PF13517">
    <property type="entry name" value="FG-GAP_3"/>
    <property type="match status" value="3"/>
</dbReference>
<dbReference type="PANTHER" id="PTHR46580:SF4">
    <property type="entry name" value="ATP_GTP-BINDING PROTEIN"/>
    <property type="match status" value="1"/>
</dbReference>
<dbReference type="CDD" id="cd00603">
    <property type="entry name" value="IPT_PCSR"/>
    <property type="match status" value="1"/>
</dbReference>
<feature type="signal peptide" evidence="2">
    <location>
        <begin position="1"/>
        <end position="19"/>
    </location>
</feature>
<reference evidence="5 6" key="1">
    <citation type="submission" date="2018-09" db="EMBL/GenBank/DDBJ databases">
        <title>Genome sequencing of strain 6GH32-13.</title>
        <authorList>
            <person name="Weon H.-Y."/>
            <person name="Heo J."/>
            <person name="Kwon S.-W."/>
        </authorList>
    </citation>
    <scope>NUCLEOTIDE SEQUENCE [LARGE SCALE GENOMIC DNA]</scope>
    <source>
        <strain evidence="5 6">5GH32-13</strain>
    </source>
</reference>
<dbReference type="Proteomes" id="UP000263900">
    <property type="component" value="Chromosome"/>
</dbReference>
<feature type="domain" description="IPT/TIG" evidence="3">
    <location>
        <begin position="22"/>
        <end position="98"/>
    </location>
</feature>
<dbReference type="SUPFAM" id="SSF69318">
    <property type="entry name" value="Integrin alpha N-terminal domain"/>
    <property type="match status" value="2"/>
</dbReference>
<dbReference type="AlphaFoldDB" id="A0A3B7MHQ4"/>
<evidence type="ECO:0000259" key="4">
    <source>
        <dbReference type="Pfam" id="PF18962"/>
    </source>
</evidence>
<dbReference type="InterPro" id="IPR002909">
    <property type="entry name" value="IPT_dom"/>
</dbReference>
<dbReference type="NCBIfam" id="TIGR04183">
    <property type="entry name" value="Por_Secre_tail"/>
    <property type="match status" value="1"/>
</dbReference>
<dbReference type="InterPro" id="IPR028994">
    <property type="entry name" value="Integrin_alpha_N"/>
</dbReference>
<evidence type="ECO:0000259" key="3">
    <source>
        <dbReference type="Pfam" id="PF01833"/>
    </source>
</evidence>
<dbReference type="InterPro" id="IPR026444">
    <property type="entry name" value="Secre_tail"/>
</dbReference>
<dbReference type="InterPro" id="IPR013517">
    <property type="entry name" value="FG-GAP"/>
</dbReference>
<evidence type="ECO:0000256" key="2">
    <source>
        <dbReference type="SAM" id="SignalP"/>
    </source>
</evidence>
<proteinExistence type="predicted"/>
<keyword evidence="6" id="KW-1185">Reference proteome</keyword>
<dbReference type="OrthoDB" id="673970at2"/>
<feature type="domain" description="Secretion system C-terminal sorting" evidence="4">
    <location>
        <begin position="967"/>
        <end position="1039"/>
    </location>
</feature>
<name>A0A3B7MHQ4_9BACT</name>
<dbReference type="EMBL" id="CP032157">
    <property type="protein sequence ID" value="AXY73117.1"/>
    <property type="molecule type" value="Genomic_DNA"/>
</dbReference>
<dbReference type="KEGG" id="pseg:D3H65_03635"/>